<evidence type="ECO:0000256" key="3">
    <source>
        <dbReference type="ARBA" id="ARBA00022801"/>
    </source>
</evidence>
<gene>
    <name evidence="6" type="ORF">KC222_08385</name>
</gene>
<dbReference type="PANTHER" id="PTHR42978">
    <property type="entry name" value="QUORUM-QUENCHING LACTONASE YTNP-RELATED-RELATED"/>
    <property type="match status" value="1"/>
</dbReference>
<dbReference type="Pfam" id="PF00753">
    <property type="entry name" value="Lactamase_B"/>
    <property type="match status" value="1"/>
</dbReference>
<feature type="domain" description="Metallo-beta-lactamase" evidence="5">
    <location>
        <begin position="54"/>
        <end position="256"/>
    </location>
</feature>
<evidence type="ECO:0000256" key="4">
    <source>
        <dbReference type="ARBA" id="ARBA00022833"/>
    </source>
</evidence>
<name>A0ABS6DFQ4_9ENTR</name>
<keyword evidence="4" id="KW-0862">Zinc</keyword>
<accession>A0ABS6DFQ4</accession>
<dbReference type="SMART" id="SM00849">
    <property type="entry name" value="Lactamase_B"/>
    <property type="match status" value="1"/>
</dbReference>
<dbReference type="CDD" id="cd07720">
    <property type="entry name" value="OPHC2-like_MBL-fold"/>
    <property type="match status" value="1"/>
</dbReference>
<evidence type="ECO:0000313" key="7">
    <source>
        <dbReference type="Proteomes" id="UP000686327"/>
    </source>
</evidence>
<dbReference type="PANTHER" id="PTHR42978:SF6">
    <property type="entry name" value="QUORUM-QUENCHING LACTONASE YTNP-RELATED"/>
    <property type="match status" value="1"/>
</dbReference>
<protein>
    <submittedName>
        <fullName evidence="6">MBL fold metallo-hydrolase</fullName>
    </submittedName>
</protein>
<reference evidence="6 7" key="1">
    <citation type="submission" date="2021-04" db="EMBL/GenBank/DDBJ databases">
        <authorList>
            <person name="Seiffert S.N."/>
        </authorList>
    </citation>
    <scope>NUCLEOTIDE SEQUENCE [LARGE SCALE GENOMIC DNA]</scope>
    <source>
        <strain evidence="6 7">1</strain>
    </source>
</reference>
<dbReference type="RefSeq" id="WP_216375329.1">
    <property type="nucleotide sequence ID" value="NZ_JAGRYT010000009.1"/>
</dbReference>
<proteinExistence type="inferred from homology"/>
<keyword evidence="2" id="KW-0479">Metal-binding</keyword>
<dbReference type="InterPro" id="IPR051013">
    <property type="entry name" value="MBL_superfamily_lactonases"/>
</dbReference>
<keyword evidence="3" id="KW-0378">Hydrolase</keyword>
<dbReference type="EMBL" id="JAGRYU010000011">
    <property type="protein sequence ID" value="MBU4682027.1"/>
    <property type="molecule type" value="Genomic_DNA"/>
</dbReference>
<reference evidence="7" key="2">
    <citation type="submission" date="2023-07" db="EMBL/GenBank/DDBJ databases">
        <title>Cedecea davisae an AmpC producer and its therapeutic implications.</title>
        <authorList>
            <person name="Notter J."/>
        </authorList>
    </citation>
    <scope>NUCLEOTIDE SEQUENCE [LARGE SCALE GENOMIC DNA]</scope>
    <source>
        <strain evidence="7">1</strain>
    </source>
</reference>
<evidence type="ECO:0000256" key="2">
    <source>
        <dbReference type="ARBA" id="ARBA00022723"/>
    </source>
</evidence>
<dbReference type="InterPro" id="IPR001279">
    <property type="entry name" value="Metallo-B-lactamas"/>
</dbReference>
<organism evidence="6 7">
    <name type="scientific">Cedecea davisae</name>
    <dbReference type="NCBI Taxonomy" id="158484"/>
    <lineage>
        <taxon>Bacteria</taxon>
        <taxon>Pseudomonadati</taxon>
        <taxon>Pseudomonadota</taxon>
        <taxon>Gammaproteobacteria</taxon>
        <taxon>Enterobacterales</taxon>
        <taxon>Enterobacteriaceae</taxon>
        <taxon>Cedecea</taxon>
    </lineage>
</organism>
<keyword evidence="7" id="KW-1185">Reference proteome</keyword>
<sequence length="278" mass="30254">MSEQLPLKDLGDISVTALSDGYLQVDFGLLANVDEAECKKIQENACISEHNAVHINTFLVQRKGKNILIDSGAGGIKGWGGALVDNLAKLGLKPGDINAVLLTHTHPDHIGGLINSQGKAAFPHAELVISSDEFNYIQDDKNFAAVTDRVKGNFLLARSAFKEYQDNLRLIDEGEIFPGIFAIPLKGHTPGHMGYRVEGSKGSVLIWGDIVHFPHIQLLKPEVSIAFDHDPQAAAETRTRILEMVSSDRILVGGMHFGSQGFGYIEKQKSGYEIVDAD</sequence>
<evidence type="ECO:0000259" key="5">
    <source>
        <dbReference type="SMART" id="SM00849"/>
    </source>
</evidence>
<comment type="similarity">
    <text evidence="1">Belongs to the metallo-beta-lactamase superfamily.</text>
</comment>
<evidence type="ECO:0000313" key="6">
    <source>
        <dbReference type="EMBL" id="MBU4682027.1"/>
    </source>
</evidence>
<comment type="caution">
    <text evidence="6">The sequence shown here is derived from an EMBL/GenBank/DDBJ whole genome shotgun (WGS) entry which is preliminary data.</text>
</comment>
<evidence type="ECO:0000256" key="1">
    <source>
        <dbReference type="ARBA" id="ARBA00007749"/>
    </source>
</evidence>
<dbReference type="Proteomes" id="UP000686327">
    <property type="component" value="Unassembled WGS sequence"/>
</dbReference>